<dbReference type="InterPro" id="IPR001769">
    <property type="entry name" value="Gingipain"/>
</dbReference>
<dbReference type="KEGG" id="bmx:BMS_1958"/>
<evidence type="ECO:0000313" key="4">
    <source>
        <dbReference type="EMBL" id="CBW26773.1"/>
    </source>
</evidence>
<gene>
    <name evidence="4" type="ordered locus">BMS_1958</name>
</gene>
<protein>
    <recommendedName>
        <fullName evidence="3">Gingipain domain-containing protein</fullName>
    </recommendedName>
</protein>
<evidence type="ECO:0000256" key="1">
    <source>
        <dbReference type="ARBA" id="ARBA00022729"/>
    </source>
</evidence>
<sequence length="565" mass="63867">MEDSAFFVLTGAPGLGGTFIHPSCIYTLIKGRNMTKSMWTTVLLLFALPTLAQVELTQVRKSARTTSLNWNFKKSDLVITESKLERPYSFKEINLENWFNSKSVGEASLPFKSILFEGSPKDFKVELSALKVEVIDNLIPTPAQKMPCRCEVVPWKFSADYNDESYNKSELVHVFKESLGVFKGKEITRISIYPFAYNHAQGTRVVLKGEVSITSKSELKTFSLKASDKNYHIFSKRKYQQSLARLVELRESEGFKVRLHALEDIGHDSALVKEYIHNLYKSEKFSYALIIGHEEEFPTHYTATQFDSRTPTDIFYYTMDGEEDVIPDVLYARLSVSSTEELESVINKTIEFENKSWASKTGSSSMIAIASDEGSAPDDVEYVREMHRPLKEKFSWKSHEFFQGQSSGSADNIVSQLEEGSIWLNYIGHGTGFEWPSVYGREFLVSDLEGVGSEQVKPVVIDVACQNGRYSNEGRMGEMFIRGYGQNSGAVAYYGGSVDISWDPPAIMAIGINKAVSENNMRRLIDVIFEGQTYLLENIDDREAALENLIWYHLQGDPLLNLSNI</sequence>
<feature type="transmembrane region" description="Helical" evidence="2">
    <location>
        <begin position="6"/>
        <end position="29"/>
    </location>
</feature>
<organism evidence="4 5">
    <name type="scientific">Halobacteriovorax marinus (strain ATCC BAA-682 / DSM 15412 / SJ)</name>
    <name type="common">Bacteriovorax marinus</name>
    <dbReference type="NCBI Taxonomy" id="862908"/>
    <lineage>
        <taxon>Bacteria</taxon>
        <taxon>Pseudomonadati</taxon>
        <taxon>Bdellovibrionota</taxon>
        <taxon>Bacteriovoracia</taxon>
        <taxon>Bacteriovoracales</taxon>
        <taxon>Halobacteriovoraceae</taxon>
        <taxon>Halobacteriovorax</taxon>
    </lineage>
</organism>
<dbReference type="SUPFAM" id="SSF52129">
    <property type="entry name" value="Caspase-like"/>
    <property type="match status" value="1"/>
</dbReference>
<dbReference type="GO" id="GO:0006508">
    <property type="term" value="P:proteolysis"/>
    <property type="evidence" value="ECO:0007669"/>
    <property type="project" value="InterPro"/>
</dbReference>
<keyword evidence="2" id="KW-0812">Transmembrane</keyword>
<dbReference type="HOGENOM" id="CLU_531755_0_0_7"/>
<evidence type="ECO:0000259" key="3">
    <source>
        <dbReference type="Pfam" id="PF01364"/>
    </source>
</evidence>
<accession>E1X2K6</accession>
<evidence type="ECO:0000313" key="5">
    <source>
        <dbReference type="Proteomes" id="UP000008963"/>
    </source>
</evidence>
<dbReference type="eggNOG" id="COG2957">
    <property type="taxonomic scope" value="Bacteria"/>
</dbReference>
<dbReference type="Pfam" id="PF01364">
    <property type="entry name" value="Peptidase_C25"/>
    <property type="match status" value="1"/>
</dbReference>
<reference evidence="5" key="1">
    <citation type="journal article" date="2013" name="ISME J.">
        <title>A small predatory core genome in the divergent marine Bacteriovorax marinus SJ and the terrestrial Bdellovibrio bacteriovorus.</title>
        <authorList>
            <person name="Crossman L.C."/>
            <person name="Chen H."/>
            <person name="Cerdeno-Tarraga A.M."/>
            <person name="Brooks K."/>
            <person name="Quail M.A."/>
            <person name="Pineiro S.A."/>
            <person name="Hobley L."/>
            <person name="Sockett R.E."/>
            <person name="Bentley S.D."/>
            <person name="Parkhill J."/>
            <person name="Williams H.N."/>
            <person name="Stine O.C."/>
        </authorList>
    </citation>
    <scope>NUCLEOTIDE SEQUENCE [LARGE SCALE GENOMIC DNA]</scope>
    <source>
        <strain evidence="5">ATCC BAA-682 / DSM 15412 / SJ</strain>
    </source>
</reference>
<dbReference type="AlphaFoldDB" id="E1X2K6"/>
<name>E1X2K6_HALMS</name>
<dbReference type="Proteomes" id="UP000008963">
    <property type="component" value="Chromosome"/>
</dbReference>
<dbReference type="Gene3D" id="3.40.50.1460">
    <property type="match status" value="1"/>
</dbReference>
<keyword evidence="5" id="KW-1185">Reference proteome</keyword>
<dbReference type="Gene3D" id="3.40.50.10390">
    <property type="entry name" value="Gingipain r, domain 1"/>
    <property type="match status" value="1"/>
</dbReference>
<keyword evidence="2" id="KW-0472">Membrane</keyword>
<dbReference type="STRING" id="862908.BMS_1958"/>
<evidence type="ECO:0000256" key="2">
    <source>
        <dbReference type="SAM" id="Phobius"/>
    </source>
</evidence>
<dbReference type="GO" id="GO:0008234">
    <property type="term" value="F:cysteine-type peptidase activity"/>
    <property type="evidence" value="ECO:0007669"/>
    <property type="project" value="InterPro"/>
</dbReference>
<keyword evidence="1" id="KW-0732">Signal</keyword>
<proteinExistence type="predicted"/>
<dbReference type="EMBL" id="FQ312005">
    <property type="protein sequence ID" value="CBW26773.1"/>
    <property type="molecule type" value="Genomic_DNA"/>
</dbReference>
<dbReference type="InterPro" id="IPR029030">
    <property type="entry name" value="Caspase-like_dom_sf"/>
</dbReference>
<dbReference type="InterPro" id="IPR029031">
    <property type="entry name" value="Gingipain_N_sf"/>
</dbReference>
<dbReference type="PATRIC" id="fig|862908.3.peg.1857"/>
<keyword evidence="2" id="KW-1133">Transmembrane helix</keyword>
<feature type="domain" description="Gingipain" evidence="3">
    <location>
        <begin position="235"/>
        <end position="562"/>
    </location>
</feature>